<feature type="region of interest" description="Disordered" evidence="4">
    <location>
        <begin position="1"/>
        <end position="20"/>
    </location>
</feature>
<dbReference type="SFLD" id="SFLDG01084">
    <property type="entry name" value="Uncharacterised_Radical_SAM_Su"/>
    <property type="match status" value="1"/>
</dbReference>
<dbReference type="PANTHER" id="PTHR43432">
    <property type="entry name" value="SLR0285 PROTEIN"/>
    <property type="match status" value="1"/>
</dbReference>
<dbReference type="GO" id="GO:0051536">
    <property type="term" value="F:iron-sulfur cluster binding"/>
    <property type="evidence" value="ECO:0007669"/>
    <property type="project" value="UniProtKB-KW"/>
</dbReference>
<dbReference type="GO" id="GO:0046872">
    <property type="term" value="F:metal ion binding"/>
    <property type="evidence" value="ECO:0007669"/>
    <property type="project" value="UniProtKB-KW"/>
</dbReference>
<dbReference type="CDD" id="cd01335">
    <property type="entry name" value="Radical_SAM"/>
    <property type="match status" value="1"/>
</dbReference>
<evidence type="ECO:0000256" key="4">
    <source>
        <dbReference type="SAM" id="MobiDB-lite"/>
    </source>
</evidence>
<dbReference type="PANTHER" id="PTHR43432:SF3">
    <property type="entry name" value="SLR0285 PROTEIN"/>
    <property type="match status" value="1"/>
</dbReference>
<dbReference type="NCBIfam" id="NF033668">
    <property type="entry name" value="rSAM_PA0069"/>
    <property type="match status" value="1"/>
</dbReference>
<dbReference type="InterPro" id="IPR040086">
    <property type="entry name" value="MJ0683-like"/>
</dbReference>
<sequence>MKPERRGRGSQDKVHNPFESREYIEDPEFQEWQHQNGENPWADEATQYTTVNAKSIVNAVVSPDIGHKWSLNPYQGCEHGCSYCYARNTHTYWALDAGLDFERQILVKRNAADLLARHFEKSSWQPEAIMLSGNTDCYQPLERKLEITRSLLKVFLEYRNPVGIVTKNILIERDLDLLIELNKLNLVHVAFSLNSLDEDLRRKMEPRTATAKRRLALIKKLSDLGIPVQVLIAPIIPGLNSHEVLNIAEKVADAGARNISYTILRLNGQVKDVFLAWLEKHYPDRYQKVYNLVAASHDGQLNDSQFGRRMHGHGEMAEQIKQSILLARKRYFAGRELSDYNYQSFRRMRKGQYRLFD</sequence>
<evidence type="ECO:0000256" key="1">
    <source>
        <dbReference type="ARBA" id="ARBA00022723"/>
    </source>
</evidence>
<dbReference type="SMART" id="SM00729">
    <property type="entry name" value="Elp3"/>
    <property type="match status" value="1"/>
</dbReference>
<dbReference type="InterPro" id="IPR007197">
    <property type="entry name" value="rSAM"/>
</dbReference>
<keyword evidence="1" id="KW-0479">Metal-binding</keyword>
<evidence type="ECO:0000256" key="3">
    <source>
        <dbReference type="ARBA" id="ARBA00023014"/>
    </source>
</evidence>
<keyword evidence="2" id="KW-0408">Iron</keyword>
<evidence type="ECO:0000313" key="6">
    <source>
        <dbReference type="EMBL" id="QNR23713.1"/>
    </source>
</evidence>
<evidence type="ECO:0000259" key="5">
    <source>
        <dbReference type="PROSITE" id="PS51918"/>
    </source>
</evidence>
<dbReference type="SFLD" id="SFLDS00029">
    <property type="entry name" value="Radical_SAM"/>
    <property type="match status" value="1"/>
</dbReference>
<dbReference type="EMBL" id="CP060139">
    <property type="protein sequence ID" value="QNR23713.1"/>
    <property type="molecule type" value="Genomic_DNA"/>
</dbReference>
<protein>
    <submittedName>
        <fullName evidence="6">PA0069 family radical SAM protein</fullName>
    </submittedName>
</protein>
<dbReference type="AlphaFoldDB" id="A0A7H0VDB5"/>
<name>A0A7H0VDB5_9FLAO</name>
<accession>A0A7H0VDB5</accession>
<dbReference type="KEGG" id="chyd:H4K34_15235"/>
<gene>
    <name evidence="6" type="ORF">H4K34_15235</name>
</gene>
<dbReference type="GO" id="GO:0003824">
    <property type="term" value="F:catalytic activity"/>
    <property type="evidence" value="ECO:0007669"/>
    <property type="project" value="InterPro"/>
</dbReference>
<dbReference type="PROSITE" id="PS51918">
    <property type="entry name" value="RADICAL_SAM"/>
    <property type="match status" value="1"/>
</dbReference>
<evidence type="ECO:0000256" key="2">
    <source>
        <dbReference type="ARBA" id="ARBA00023004"/>
    </source>
</evidence>
<dbReference type="Pfam" id="PF04055">
    <property type="entry name" value="Radical_SAM"/>
    <property type="match status" value="1"/>
</dbReference>
<organism evidence="6 7">
    <name type="scientific">Croceimicrobium hydrocarbonivorans</name>
    <dbReference type="NCBI Taxonomy" id="2761580"/>
    <lineage>
        <taxon>Bacteria</taxon>
        <taxon>Pseudomonadati</taxon>
        <taxon>Bacteroidota</taxon>
        <taxon>Flavobacteriia</taxon>
        <taxon>Flavobacteriales</taxon>
        <taxon>Owenweeksiaceae</taxon>
        <taxon>Croceimicrobium</taxon>
    </lineage>
</organism>
<evidence type="ECO:0000313" key="7">
    <source>
        <dbReference type="Proteomes" id="UP000516305"/>
    </source>
</evidence>
<dbReference type="InterPro" id="IPR006638">
    <property type="entry name" value="Elp3/MiaA/NifB-like_rSAM"/>
</dbReference>
<dbReference type="Gene3D" id="3.80.30.30">
    <property type="match status" value="1"/>
</dbReference>
<dbReference type="InterPro" id="IPR058240">
    <property type="entry name" value="rSAM_sf"/>
</dbReference>
<keyword evidence="3" id="KW-0411">Iron-sulfur</keyword>
<dbReference type="Proteomes" id="UP000516305">
    <property type="component" value="Chromosome"/>
</dbReference>
<keyword evidence="7" id="KW-1185">Reference proteome</keyword>
<feature type="domain" description="Radical SAM core" evidence="5">
    <location>
        <begin position="63"/>
        <end position="309"/>
    </location>
</feature>
<dbReference type="SUPFAM" id="SSF102114">
    <property type="entry name" value="Radical SAM enzymes"/>
    <property type="match status" value="1"/>
</dbReference>
<dbReference type="RefSeq" id="WP_210758248.1">
    <property type="nucleotide sequence ID" value="NZ_CP060139.1"/>
</dbReference>
<reference evidence="6 7" key="1">
    <citation type="submission" date="2020-08" db="EMBL/GenBank/DDBJ databases">
        <title>Croceimicrobium hydrocarbonivorans gen. nov., sp. nov., a novel marine bacterium isolated from a bacterial consortium that degrades polyethylene terephthalate.</title>
        <authorList>
            <person name="Liu R."/>
        </authorList>
    </citation>
    <scope>NUCLEOTIDE SEQUENCE [LARGE SCALE GENOMIC DNA]</scope>
    <source>
        <strain evidence="6 7">A20-9</strain>
    </source>
</reference>
<proteinExistence type="predicted"/>